<protein>
    <submittedName>
        <fullName evidence="2">Uncharacterized protein</fullName>
    </submittedName>
</protein>
<evidence type="ECO:0000256" key="1">
    <source>
        <dbReference type="SAM" id="Phobius"/>
    </source>
</evidence>
<proteinExistence type="predicted"/>
<feature type="transmembrane region" description="Helical" evidence="1">
    <location>
        <begin position="188"/>
        <end position="205"/>
    </location>
</feature>
<feature type="transmembrane region" description="Helical" evidence="1">
    <location>
        <begin position="94"/>
        <end position="113"/>
    </location>
</feature>
<feature type="transmembrane region" description="Helical" evidence="1">
    <location>
        <begin position="164"/>
        <end position="182"/>
    </location>
</feature>
<dbReference type="RefSeq" id="WP_183458855.1">
    <property type="nucleotide sequence ID" value="NZ_JACHWZ010000007.1"/>
</dbReference>
<evidence type="ECO:0000313" key="3">
    <source>
        <dbReference type="Proteomes" id="UP000535937"/>
    </source>
</evidence>
<keyword evidence="1" id="KW-1133">Transmembrane helix</keyword>
<gene>
    <name evidence="2" type="ORF">FHS09_001774</name>
</gene>
<dbReference type="EMBL" id="JACHWZ010000007">
    <property type="protein sequence ID" value="MBB3060944.1"/>
    <property type="molecule type" value="Genomic_DNA"/>
</dbReference>
<accession>A0A7W4ZA42</accession>
<sequence length="239" mass="26768">MPEIAALSSLLFFIACALVFIDCYAFRKKLADIKEVTHHNERLSDLVLFVPFAALFYTENFWSNLGCTLPIILAVAATQWTCYKKGWLDSPPELITLAPGSYLLTVIAYFVFFHEGVLVDSSSTPEVIPAETSRTGSLFWLDFWPYAVYLVCFLLAITRRSMDGIFLSALLLILAITILPFFTGYYWWAMLAGLCVLLLTSHRAFNVMEPGTAGAYSLVSSLFYMIAAFGSMLTYGILF</sequence>
<comment type="caution">
    <text evidence="2">The sequence shown here is derived from an EMBL/GenBank/DDBJ whole genome shotgun (WGS) entry which is preliminary data.</text>
</comment>
<feature type="transmembrane region" description="Helical" evidence="1">
    <location>
        <begin position="217"/>
        <end position="238"/>
    </location>
</feature>
<dbReference type="Proteomes" id="UP000535937">
    <property type="component" value="Unassembled WGS sequence"/>
</dbReference>
<feature type="transmembrane region" description="Helical" evidence="1">
    <location>
        <begin position="138"/>
        <end position="157"/>
    </location>
</feature>
<evidence type="ECO:0000313" key="2">
    <source>
        <dbReference type="EMBL" id="MBB3060944.1"/>
    </source>
</evidence>
<reference evidence="2 3" key="1">
    <citation type="submission" date="2020-08" db="EMBL/GenBank/DDBJ databases">
        <title>Genomic Encyclopedia of Type Strains, Phase III (KMG-III): the genomes of soil and plant-associated and newly described type strains.</title>
        <authorList>
            <person name="Whitman W."/>
        </authorList>
    </citation>
    <scope>NUCLEOTIDE SEQUENCE [LARGE SCALE GENOMIC DNA]</scope>
    <source>
        <strain evidence="2 3">CECT 8799</strain>
    </source>
</reference>
<keyword evidence="1" id="KW-0472">Membrane</keyword>
<organism evidence="2 3">
    <name type="scientific">Microbulbifer rhizosphaerae</name>
    <dbReference type="NCBI Taxonomy" id="1562603"/>
    <lineage>
        <taxon>Bacteria</taxon>
        <taxon>Pseudomonadati</taxon>
        <taxon>Pseudomonadota</taxon>
        <taxon>Gammaproteobacteria</taxon>
        <taxon>Cellvibrionales</taxon>
        <taxon>Microbulbiferaceae</taxon>
        <taxon>Microbulbifer</taxon>
    </lineage>
</organism>
<keyword evidence="1" id="KW-0812">Transmembrane</keyword>
<keyword evidence="3" id="KW-1185">Reference proteome</keyword>
<feature type="transmembrane region" description="Helical" evidence="1">
    <location>
        <begin position="6"/>
        <end position="27"/>
    </location>
</feature>
<name>A0A7W4ZA42_9GAMM</name>
<dbReference type="AlphaFoldDB" id="A0A7W4ZA42"/>